<dbReference type="EMBL" id="QKUF01000035">
    <property type="protein sequence ID" value="PZW22167.1"/>
    <property type="molecule type" value="Genomic_DNA"/>
</dbReference>
<dbReference type="AlphaFoldDB" id="A0A326TZL0"/>
<sequence length="294" mass="32986">MVNTGHPIKPAQSDPQSYTIEELFIASKTGNAEDCEDAIYHGPHFVAVIDGATTKTERRWNGLTGGRAGALLLQKTFDTIPPDATASQAVHLLNTALQRYYEQQNASEIVQADPVQRITASTVILSLYRKEIWFVGDCQCLISEEHITNNKKIDSITANARSLFLEAEIAQGKTIEDLRLHDTGRDFILPLLKRQLLFQNKPSTGQYWYPAIDGFYVPPEGIKVIPIPSKVETVILASDGYPVLKETLQETEQALKEILHEDPLLFRKYKTTKGLQKSNISFDDRAYIKIKLLS</sequence>
<dbReference type="Proteomes" id="UP000248806">
    <property type="component" value="Unassembled WGS sequence"/>
</dbReference>
<organism evidence="1 2">
    <name type="scientific">Thermosporothrix hazakensis</name>
    <dbReference type="NCBI Taxonomy" id="644383"/>
    <lineage>
        <taxon>Bacteria</taxon>
        <taxon>Bacillati</taxon>
        <taxon>Chloroflexota</taxon>
        <taxon>Ktedonobacteria</taxon>
        <taxon>Ktedonobacterales</taxon>
        <taxon>Thermosporotrichaceae</taxon>
        <taxon>Thermosporothrix</taxon>
    </lineage>
</organism>
<keyword evidence="2" id="KW-1185">Reference proteome</keyword>
<evidence type="ECO:0000313" key="2">
    <source>
        <dbReference type="Proteomes" id="UP000248806"/>
    </source>
</evidence>
<comment type="caution">
    <text evidence="1">The sequence shown here is derived from an EMBL/GenBank/DDBJ whole genome shotgun (WGS) entry which is preliminary data.</text>
</comment>
<reference evidence="1 2" key="1">
    <citation type="submission" date="2018-06" db="EMBL/GenBank/DDBJ databases">
        <title>Genomic Encyclopedia of Archaeal and Bacterial Type Strains, Phase II (KMG-II): from individual species to whole genera.</title>
        <authorList>
            <person name="Goeker M."/>
        </authorList>
    </citation>
    <scope>NUCLEOTIDE SEQUENCE [LARGE SCALE GENOMIC DNA]</scope>
    <source>
        <strain evidence="1 2">ATCC BAA-1881</strain>
    </source>
</reference>
<dbReference type="OrthoDB" id="508128at2"/>
<name>A0A326TZL0_THEHA</name>
<protein>
    <submittedName>
        <fullName evidence="1">Glycerophosphoryl diester phosphodiesterase</fullName>
    </submittedName>
</protein>
<accession>A0A326TZL0</accession>
<dbReference type="Gene3D" id="3.60.40.10">
    <property type="entry name" value="PPM-type phosphatase domain"/>
    <property type="match status" value="1"/>
</dbReference>
<dbReference type="RefSeq" id="WP_111325813.1">
    <property type="nucleotide sequence ID" value="NZ_BIFX01000001.1"/>
</dbReference>
<dbReference type="InterPro" id="IPR036457">
    <property type="entry name" value="PPM-type-like_dom_sf"/>
</dbReference>
<proteinExistence type="predicted"/>
<gene>
    <name evidence="1" type="ORF">EI42_05568</name>
</gene>
<evidence type="ECO:0000313" key="1">
    <source>
        <dbReference type="EMBL" id="PZW22167.1"/>
    </source>
</evidence>